<comment type="caution">
    <text evidence="2">The sequence shown here is derived from an EMBL/GenBank/DDBJ whole genome shotgun (WGS) entry which is preliminary data.</text>
</comment>
<evidence type="ECO:0000313" key="3">
    <source>
        <dbReference type="Proteomes" id="UP000031419"/>
    </source>
</evidence>
<dbReference type="EMBL" id="JNVU01000022">
    <property type="protein sequence ID" value="KEI44681.1"/>
    <property type="molecule type" value="Genomic_DNA"/>
</dbReference>
<proteinExistence type="predicted"/>
<evidence type="ECO:0000313" key="2">
    <source>
        <dbReference type="EMBL" id="KEI44681.1"/>
    </source>
</evidence>
<dbReference type="STRING" id="28042.GU90_08465"/>
<dbReference type="AlphaFoldDB" id="A0A073AZE8"/>
<name>A0A073AZE8_9PSEU</name>
<organism evidence="2 3">
    <name type="scientific">Saccharopolyspora rectivirgula</name>
    <dbReference type="NCBI Taxonomy" id="28042"/>
    <lineage>
        <taxon>Bacteria</taxon>
        <taxon>Bacillati</taxon>
        <taxon>Actinomycetota</taxon>
        <taxon>Actinomycetes</taxon>
        <taxon>Pseudonocardiales</taxon>
        <taxon>Pseudonocardiaceae</taxon>
        <taxon>Saccharopolyspora</taxon>
    </lineage>
</organism>
<keyword evidence="1" id="KW-1133">Transmembrane helix</keyword>
<protein>
    <submittedName>
        <fullName evidence="2">Uncharacterized protein</fullName>
    </submittedName>
</protein>
<accession>A0A073AZE8</accession>
<keyword evidence="1" id="KW-0472">Membrane</keyword>
<reference evidence="2 3" key="1">
    <citation type="submission" date="2014-06" db="EMBL/GenBank/DDBJ databases">
        <title>Saccharopolyspora rectivirgula DSM-43113 Genome sequencing.</title>
        <authorList>
            <person name="Barrera C."/>
            <person name="Millon L."/>
            <person name="Rognon B."/>
            <person name="Zaugg C."/>
            <person name="Monod M."/>
        </authorList>
    </citation>
    <scope>NUCLEOTIDE SEQUENCE [LARGE SCALE GENOMIC DNA]</scope>
    <source>
        <strain evidence="2 3">DSM 43113</strain>
    </source>
</reference>
<dbReference type="OrthoDB" id="5192539at2"/>
<gene>
    <name evidence="2" type="ORF">GU90_08465</name>
</gene>
<feature type="transmembrane region" description="Helical" evidence="1">
    <location>
        <begin position="51"/>
        <end position="74"/>
    </location>
</feature>
<evidence type="ECO:0000256" key="1">
    <source>
        <dbReference type="SAM" id="Phobius"/>
    </source>
</evidence>
<keyword evidence="1" id="KW-0812">Transmembrane</keyword>
<dbReference type="Proteomes" id="UP000031419">
    <property type="component" value="Unassembled WGS sequence"/>
</dbReference>
<keyword evidence="3" id="KW-1185">Reference proteome</keyword>
<sequence length="79" mass="8499">MATGLIALVFVLHIVFVVTGANQDNDFVSFVYGTSKFFVFGLGDVFTPNDATIGVVLNYSLAALVYVALGRIVARGLRR</sequence>